<protein>
    <submittedName>
        <fullName evidence="2">Uncharacterized protein</fullName>
    </submittedName>
</protein>
<evidence type="ECO:0000313" key="3">
    <source>
        <dbReference type="Proteomes" id="UP000193642"/>
    </source>
</evidence>
<dbReference type="AlphaFoldDB" id="A0A1Y2D1S4"/>
<reference evidence="2 3" key="1">
    <citation type="submission" date="2016-07" db="EMBL/GenBank/DDBJ databases">
        <title>Pervasive Adenine N6-methylation of Active Genes in Fungi.</title>
        <authorList>
            <consortium name="DOE Joint Genome Institute"/>
            <person name="Mondo S.J."/>
            <person name="Dannebaum R.O."/>
            <person name="Kuo R.C."/>
            <person name="Labutti K."/>
            <person name="Haridas S."/>
            <person name="Kuo A."/>
            <person name="Salamov A."/>
            <person name="Ahrendt S.R."/>
            <person name="Lipzen A."/>
            <person name="Sullivan W."/>
            <person name="Andreopoulos W.B."/>
            <person name="Clum A."/>
            <person name="Lindquist E."/>
            <person name="Daum C."/>
            <person name="Ramamoorthy G.K."/>
            <person name="Gryganskyi A."/>
            <person name="Culley D."/>
            <person name="Magnuson J.K."/>
            <person name="James T.Y."/>
            <person name="O'Malley M.A."/>
            <person name="Stajich J.E."/>
            <person name="Spatafora J.W."/>
            <person name="Visel A."/>
            <person name="Grigoriev I.V."/>
        </authorList>
    </citation>
    <scope>NUCLEOTIDE SEQUENCE [LARGE SCALE GENOMIC DNA]</scope>
    <source>
        <strain evidence="2 3">JEL800</strain>
    </source>
</reference>
<evidence type="ECO:0000313" key="2">
    <source>
        <dbReference type="EMBL" id="ORY53157.1"/>
    </source>
</evidence>
<dbReference type="Proteomes" id="UP000193642">
    <property type="component" value="Unassembled WGS sequence"/>
</dbReference>
<dbReference type="OrthoDB" id="539213at2759"/>
<feature type="region of interest" description="Disordered" evidence="1">
    <location>
        <begin position="44"/>
        <end position="65"/>
    </location>
</feature>
<accession>A0A1Y2D1S4</accession>
<organism evidence="2 3">
    <name type="scientific">Rhizoclosmatium globosum</name>
    <dbReference type="NCBI Taxonomy" id="329046"/>
    <lineage>
        <taxon>Eukaryota</taxon>
        <taxon>Fungi</taxon>
        <taxon>Fungi incertae sedis</taxon>
        <taxon>Chytridiomycota</taxon>
        <taxon>Chytridiomycota incertae sedis</taxon>
        <taxon>Chytridiomycetes</taxon>
        <taxon>Chytridiales</taxon>
        <taxon>Chytriomycetaceae</taxon>
        <taxon>Rhizoclosmatium</taxon>
    </lineage>
</organism>
<gene>
    <name evidence="2" type="ORF">BCR33DRAFT_711508</name>
</gene>
<proteinExistence type="predicted"/>
<name>A0A1Y2D1S4_9FUNG</name>
<feature type="region of interest" description="Disordered" evidence="1">
    <location>
        <begin position="1"/>
        <end position="21"/>
    </location>
</feature>
<keyword evidence="3" id="KW-1185">Reference proteome</keyword>
<sequence length="188" mass="20762">MRALLGAERNQPDQSVPQRKTFVPNYLIDPATLPPIDMIMAGAASSDLESAPSKPDIPQYEAPKLQSKDTSAITPIISKQPIYTRTPQSEPEDLSSYQEIIVYLSSRYDSHDRTIVGAIHITPSSTISALLQQAFDELDILVAPDSKLPSTISRLDFVNRVIPVSKKQFGHKAALHFKHGHGLIIHQN</sequence>
<comment type="caution">
    <text evidence="2">The sequence shown here is derived from an EMBL/GenBank/DDBJ whole genome shotgun (WGS) entry which is preliminary data.</text>
</comment>
<evidence type="ECO:0000256" key="1">
    <source>
        <dbReference type="SAM" id="MobiDB-lite"/>
    </source>
</evidence>
<dbReference type="EMBL" id="MCGO01000002">
    <property type="protein sequence ID" value="ORY53157.1"/>
    <property type="molecule type" value="Genomic_DNA"/>
</dbReference>